<dbReference type="EMBL" id="LR131271">
    <property type="protein sequence ID" value="VDR23999.1"/>
    <property type="molecule type" value="Genomic_DNA"/>
</dbReference>
<dbReference type="InterPro" id="IPR036259">
    <property type="entry name" value="MFS_trans_sf"/>
</dbReference>
<keyword evidence="6 12" id="KW-0808">Transferase</keyword>
<dbReference type="InterPro" id="IPR001173">
    <property type="entry name" value="Glyco_trans_2-like"/>
</dbReference>
<comment type="subcellular location">
    <subcellularLocation>
        <location evidence="1">Membrane</location>
        <topology evidence="1">Multi-pass membrane protein</topology>
    </subcellularLocation>
</comment>
<dbReference type="GO" id="GO:0035438">
    <property type="term" value="F:cyclic-di-GMP binding"/>
    <property type="evidence" value="ECO:0007669"/>
    <property type="project" value="InterPro"/>
</dbReference>
<feature type="transmembrane region" description="Helical" evidence="10">
    <location>
        <begin position="28"/>
        <end position="48"/>
    </location>
</feature>
<accession>A0A3P8IP73</accession>
<dbReference type="GO" id="GO:0016759">
    <property type="term" value="F:cellulose synthase activity"/>
    <property type="evidence" value="ECO:0007669"/>
    <property type="project" value="InterPro"/>
</dbReference>
<keyword evidence="9 10" id="KW-0472">Membrane</keyword>
<evidence type="ECO:0000259" key="11">
    <source>
        <dbReference type="Pfam" id="PF00535"/>
    </source>
</evidence>
<dbReference type="KEGG" id="rtg:NCTC13098_00275"/>
<keyword evidence="4" id="KW-0973">c-di-GMP</keyword>
<evidence type="ECO:0000256" key="6">
    <source>
        <dbReference type="ARBA" id="ARBA00022679"/>
    </source>
</evidence>
<evidence type="ECO:0000256" key="7">
    <source>
        <dbReference type="ARBA" id="ARBA00022692"/>
    </source>
</evidence>
<evidence type="ECO:0000256" key="9">
    <source>
        <dbReference type="ARBA" id="ARBA00023136"/>
    </source>
</evidence>
<organism evidence="12 13">
    <name type="scientific">Raoultella terrigena</name>
    <name type="common">Klebsiella terrigena</name>
    <dbReference type="NCBI Taxonomy" id="577"/>
    <lineage>
        <taxon>Bacteria</taxon>
        <taxon>Pseudomonadati</taxon>
        <taxon>Pseudomonadota</taxon>
        <taxon>Gammaproteobacteria</taxon>
        <taxon>Enterobacterales</taxon>
        <taxon>Enterobacteriaceae</taxon>
        <taxon>Klebsiella/Raoultella group</taxon>
        <taxon>Raoultella</taxon>
    </lineage>
</organism>
<evidence type="ECO:0000256" key="3">
    <source>
        <dbReference type="ARBA" id="ARBA00018714"/>
    </source>
</evidence>
<reference evidence="12 13" key="1">
    <citation type="submission" date="2018-12" db="EMBL/GenBank/DDBJ databases">
        <authorList>
            <consortium name="Pathogen Informatics"/>
        </authorList>
    </citation>
    <scope>NUCLEOTIDE SEQUENCE [LARGE SCALE GENOMIC DNA]</scope>
    <source>
        <strain evidence="12 13">NCTC13098</strain>
    </source>
</reference>
<comment type="pathway">
    <text evidence="2">Glycan metabolism.</text>
</comment>
<evidence type="ECO:0000256" key="4">
    <source>
        <dbReference type="ARBA" id="ARBA00022636"/>
    </source>
</evidence>
<name>A0A3P8IP73_RAOTE</name>
<dbReference type="SUPFAM" id="SSF103473">
    <property type="entry name" value="MFS general substrate transporter"/>
    <property type="match status" value="1"/>
</dbReference>
<proteinExistence type="predicted"/>
<dbReference type="Pfam" id="PF00535">
    <property type="entry name" value="Glycos_transf_2"/>
    <property type="match status" value="1"/>
</dbReference>
<evidence type="ECO:0000256" key="2">
    <source>
        <dbReference type="ARBA" id="ARBA00004881"/>
    </source>
</evidence>
<dbReference type="PANTHER" id="PTHR43867">
    <property type="entry name" value="CELLULOSE SYNTHASE CATALYTIC SUBUNIT A [UDP-FORMING]"/>
    <property type="match status" value="1"/>
</dbReference>
<sequence length="359" mass="41793">MMRLSTLLLAPPVAERLSERYADYRQHGASWLSATLGCLWAALAWALMPLETPRWQAILARHGDYFPHIHPHRPRPLDPLRYLLQSVWLLVTRVPEPEKKVNWRSLVALEGVHGRYAQWLDRLPERVNTRTGHLDKYKELAHLNPKLRKAILGVVVFFSLILALLCITQPFNPISQFIFLLLLWGVALLVRRIPGRFSALMLIVLSLTVSCRYIWWRYTSTLNWDDPVSLVCGLVLLFAETYAWLVLVLGYFQVIWPLNRQPVPLPKDMAEWPTVDIFVPTYNEDLSVVKNTIYASQGIDWPKDKLNIWILDDGGREEFRQFAKDVGVHYIARETPRAREGGQHQQRAEVCQRRVRLYF</sequence>
<dbReference type="Gene3D" id="3.90.550.10">
    <property type="entry name" value="Spore Coat Polysaccharide Biosynthesis Protein SpsA, Chain A"/>
    <property type="match status" value="1"/>
</dbReference>
<evidence type="ECO:0000256" key="10">
    <source>
        <dbReference type="SAM" id="Phobius"/>
    </source>
</evidence>
<gene>
    <name evidence="12" type="primary">bcsA_3</name>
    <name evidence="12" type="ORF">NCTC13098_00275</name>
</gene>
<keyword evidence="7 10" id="KW-0812">Transmembrane</keyword>
<dbReference type="PANTHER" id="PTHR43867:SF2">
    <property type="entry name" value="CELLULOSE SYNTHASE CATALYTIC SUBUNIT A [UDP-FORMING]"/>
    <property type="match status" value="1"/>
</dbReference>
<evidence type="ECO:0000256" key="8">
    <source>
        <dbReference type="ARBA" id="ARBA00022989"/>
    </source>
</evidence>
<dbReference type="InterPro" id="IPR029044">
    <property type="entry name" value="Nucleotide-diphossugar_trans"/>
</dbReference>
<dbReference type="InterPro" id="IPR003919">
    <property type="entry name" value="Cell_synth_A"/>
</dbReference>
<feature type="transmembrane region" description="Helical" evidence="10">
    <location>
        <begin position="228"/>
        <end position="252"/>
    </location>
</feature>
<keyword evidence="5 12" id="KW-0328">Glycosyltransferase</keyword>
<evidence type="ECO:0000313" key="12">
    <source>
        <dbReference type="EMBL" id="VDR23999.1"/>
    </source>
</evidence>
<dbReference type="AlphaFoldDB" id="A0A3P8IP73"/>
<dbReference type="SUPFAM" id="SSF53448">
    <property type="entry name" value="Nucleotide-diphospho-sugar transferases"/>
    <property type="match status" value="1"/>
</dbReference>
<dbReference type="Proteomes" id="UP000274346">
    <property type="component" value="Chromosome"/>
</dbReference>
<dbReference type="PRINTS" id="PR01439">
    <property type="entry name" value="CELLSNTHASEA"/>
</dbReference>
<dbReference type="GO" id="GO:0006011">
    <property type="term" value="P:UDP-alpha-D-glucose metabolic process"/>
    <property type="evidence" value="ECO:0007669"/>
    <property type="project" value="InterPro"/>
</dbReference>
<feature type="transmembrane region" description="Helical" evidence="10">
    <location>
        <begin position="197"/>
        <end position="216"/>
    </location>
</feature>
<protein>
    <recommendedName>
        <fullName evidence="3">Cellulose synthase catalytic subunit [UDP-forming]</fullName>
    </recommendedName>
</protein>
<evidence type="ECO:0000313" key="13">
    <source>
        <dbReference type="Proteomes" id="UP000274346"/>
    </source>
</evidence>
<feature type="transmembrane region" description="Helical" evidence="10">
    <location>
        <begin position="150"/>
        <end position="168"/>
    </location>
</feature>
<evidence type="ECO:0000256" key="5">
    <source>
        <dbReference type="ARBA" id="ARBA00022676"/>
    </source>
</evidence>
<evidence type="ECO:0000256" key="1">
    <source>
        <dbReference type="ARBA" id="ARBA00004141"/>
    </source>
</evidence>
<feature type="domain" description="Glycosyltransferase 2-like" evidence="11">
    <location>
        <begin position="277"/>
        <end position="337"/>
    </location>
</feature>
<feature type="transmembrane region" description="Helical" evidence="10">
    <location>
        <begin position="174"/>
        <end position="190"/>
    </location>
</feature>
<dbReference type="GO" id="GO:0005886">
    <property type="term" value="C:plasma membrane"/>
    <property type="evidence" value="ECO:0007669"/>
    <property type="project" value="TreeGrafter"/>
</dbReference>
<keyword evidence="8 10" id="KW-1133">Transmembrane helix</keyword>
<dbReference type="InterPro" id="IPR050321">
    <property type="entry name" value="Glycosyltr_2/OpgH_subfam"/>
</dbReference>